<organism evidence="1 2">
    <name type="scientific">Alkalihalophilus lindianensis</name>
    <dbReference type="NCBI Taxonomy" id="1630542"/>
    <lineage>
        <taxon>Bacteria</taxon>
        <taxon>Bacillati</taxon>
        <taxon>Bacillota</taxon>
        <taxon>Bacilli</taxon>
        <taxon>Bacillales</taxon>
        <taxon>Bacillaceae</taxon>
        <taxon>Alkalihalophilus</taxon>
    </lineage>
</organism>
<evidence type="ECO:0000313" key="2">
    <source>
        <dbReference type="Proteomes" id="UP001287282"/>
    </source>
</evidence>
<name>A0ABU3XDS7_9BACI</name>
<accession>A0ABU3XDS7</accession>
<proteinExistence type="predicted"/>
<dbReference type="Proteomes" id="UP001287282">
    <property type="component" value="Unassembled WGS sequence"/>
</dbReference>
<comment type="caution">
    <text evidence="1">The sequence shown here is derived from an EMBL/GenBank/DDBJ whole genome shotgun (WGS) entry which is preliminary data.</text>
</comment>
<protein>
    <submittedName>
        <fullName evidence="1">DUF2848 family protein</fullName>
    </submittedName>
</protein>
<sequence length="225" mass="25188">MNTFTVKVEKDQVTLDVQSVYCIGYSGRNQEKVKEHIVELAELGIPAPEDVPMLYPVRKTSLYTGEEMEVIGTQTSGEAEIVLLFGDSEDEIYVSVGSDHTDRGLETVDINKSKQVCDKPLATKAWPLASVKDHWEELTLSSYVKSDTDEWIPYQNETLKSILPLEDILAYLKKKEVALKNTIVFAGTVPLINGFVYGSGYKLELIDPVTDQRLSCEYGVTTIRD</sequence>
<dbReference type="EMBL" id="JAWJBA010000006">
    <property type="protein sequence ID" value="MDV2686037.1"/>
    <property type="molecule type" value="Genomic_DNA"/>
</dbReference>
<dbReference type="RefSeq" id="WP_317123207.1">
    <property type="nucleotide sequence ID" value="NZ_JAWJBA010000006.1"/>
</dbReference>
<dbReference type="Pfam" id="PF11010">
    <property type="entry name" value="DUF2848"/>
    <property type="match status" value="1"/>
</dbReference>
<keyword evidence="2" id="KW-1185">Reference proteome</keyword>
<evidence type="ECO:0000313" key="1">
    <source>
        <dbReference type="EMBL" id="MDV2686037.1"/>
    </source>
</evidence>
<dbReference type="InterPro" id="IPR021269">
    <property type="entry name" value="DUF2848"/>
</dbReference>
<reference evidence="1 2" key="1">
    <citation type="submission" date="2023-10" db="EMBL/GenBank/DDBJ databases">
        <title>Screening of Alkalihalobacillus lindianensis BZ-TG-R113 and Its Alleviation of Salt Stress on Rapeseed Growth.</title>
        <authorList>
            <person name="Zhao B."/>
            <person name="Guo T."/>
        </authorList>
    </citation>
    <scope>NUCLEOTIDE SEQUENCE [LARGE SCALE GENOMIC DNA]</scope>
    <source>
        <strain evidence="1 2">BZ-TG-R113</strain>
    </source>
</reference>
<gene>
    <name evidence="1" type="ORF">RYX56_16840</name>
</gene>